<evidence type="ECO:0008006" key="3">
    <source>
        <dbReference type="Google" id="ProtNLM"/>
    </source>
</evidence>
<comment type="caution">
    <text evidence="1">The sequence shown here is derived from an EMBL/GenBank/DDBJ whole genome shotgun (WGS) entry which is preliminary data.</text>
</comment>
<proteinExistence type="predicted"/>
<dbReference type="Proteomes" id="UP000231134">
    <property type="component" value="Unassembled WGS sequence"/>
</dbReference>
<evidence type="ECO:0000313" key="1">
    <source>
        <dbReference type="EMBL" id="PJJ42380.1"/>
    </source>
</evidence>
<dbReference type="Pfam" id="PF22758">
    <property type="entry name" value="Phage_cement"/>
    <property type="match status" value="1"/>
</dbReference>
<gene>
    <name evidence="1" type="ORF">BGX16_2406</name>
</gene>
<reference evidence="1 2" key="1">
    <citation type="submission" date="2017-11" db="EMBL/GenBank/DDBJ databases">
        <title>Animal gut microbial communities from fecal samples from Wisconsin, USA.</title>
        <authorList>
            <person name="Neumann A."/>
        </authorList>
    </citation>
    <scope>NUCLEOTIDE SEQUENCE [LARGE SCALE GENOMIC DNA]</scope>
    <source>
        <strain evidence="1 2">UWS3</strain>
    </source>
</reference>
<dbReference type="InterPro" id="IPR054438">
    <property type="entry name" value="Struct_cement_gp24/gp6"/>
</dbReference>
<dbReference type="AlphaFoldDB" id="A0A2M9A9K8"/>
<evidence type="ECO:0000313" key="2">
    <source>
        <dbReference type="Proteomes" id="UP000231134"/>
    </source>
</evidence>
<dbReference type="OrthoDB" id="9815003at2"/>
<keyword evidence="2" id="KW-1185">Reference proteome</keyword>
<protein>
    <recommendedName>
        <fullName evidence="3">DUF2190 family protein</fullName>
    </recommendedName>
</protein>
<organism evidence="1 2">
    <name type="scientific">Hallerella succinigenes</name>
    <dbReference type="NCBI Taxonomy" id="1896222"/>
    <lineage>
        <taxon>Bacteria</taxon>
        <taxon>Pseudomonadati</taxon>
        <taxon>Fibrobacterota</taxon>
        <taxon>Fibrobacteria</taxon>
        <taxon>Fibrobacterales</taxon>
        <taxon>Fibrobacteraceae</taxon>
        <taxon>Hallerella</taxon>
    </lineage>
</organism>
<dbReference type="EMBL" id="PGEX01000001">
    <property type="protein sequence ID" value="PJJ42380.1"/>
    <property type="molecule type" value="Genomic_DNA"/>
</dbReference>
<name>A0A2M9A9K8_9BACT</name>
<accession>A0A2M9A9K8</accession>
<dbReference type="RefSeq" id="WP_100426236.1">
    <property type="nucleotide sequence ID" value="NZ_PGEX01000001.1"/>
</dbReference>
<sequence length="138" mass="14408">MALQLINSKGEPGLLFPFVPHSIETGVMQDDKDLAGGFALWGKKGETGKVYAAKPEGGIFLGIAQLTTINDAYFEGDMVNVVKKGRIQVKVSAEVLANQAAYVDDEGNFSATETGTAIAGGVFKTNSAANGIAELEIA</sequence>